<dbReference type="PANTHER" id="PTHR34009">
    <property type="entry name" value="PROTEIN STAR"/>
    <property type="match status" value="1"/>
</dbReference>
<sequence length="199" mass="23342">MILRKYFANKPSGFYIDIGAHHPKRFSNTYTFYKMGWKGINIDAMPGSMKPFKVFRKNDINLEKAVSDIEKELTYYIFDEPALNGFSEEISNTREDEGIYKIINKIKIKTEKLSCILQEYLSADVKTIDFMSVDVEGLDLDVLKSNDWQKYRPKLILVELLNFESFDSDPIFVYLKSKEYKFYAKSQFTFLFTDTTLAK</sequence>
<dbReference type="InterPro" id="IPR006342">
    <property type="entry name" value="FkbM_mtfrase"/>
</dbReference>
<dbReference type="InterPro" id="IPR053202">
    <property type="entry name" value="EGF_Rcpt_Signaling_Reg"/>
</dbReference>
<protein>
    <recommendedName>
        <fullName evidence="1">Methyltransferase FkbM domain-containing protein</fullName>
    </recommendedName>
</protein>
<dbReference type="InterPro" id="IPR029063">
    <property type="entry name" value="SAM-dependent_MTases_sf"/>
</dbReference>
<name>A0A1J5P6I6_9ZZZZ</name>
<dbReference type="GO" id="GO:0005886">
    <property type="term" value="C:plasma membrane"/>
    <property type="evidence" value="ECO:0007669"/>
    <property type="project" value="TreeGrafter"/>
</dbReference>
<dbReference type="GO" id="GO:0016197">
    <property type="term" value="P:endosomal transport"/>
    <property type="evidence" value="ECO:0007669"/>
    <property type="project" value="TreeGrafter"/>
</dbReference>
<reference evidence="2" key="1">
    <citation type="submission" date="2016-10" db="EMBL/GenBank/DDBJ databases">
        <title>Sequence of Gallionella enrichment culture.</title>
        <authorList>
            <person name="Poehlein A."/>
            <person name="Muehling M."/>
            <person name="Daniel R."/>
        </authorList>
    </citation>
    <scope>NUCLEOTIDE SEQUENCE</scope>
</reference>
<dbReference type="Pfam" id="PF05050">
    <property type="entry name" value="Methyltransf_21"/>
    <property type="match status" value="1"/>
</dbReference>
<dbReference type="PANTHER" id="PTHR34009:SF2">
    <property type="entry name" value="PROTEIN STAR"/>
    <property type="match status" value="1"/>
</dbReference>
<evidence type="ECO:0000259" key="1">
    <source>
        <dbReference type="Pfam" id="PF05050"/>
    </source>
</evidence>
<feature type="domain" description="Methyltransferase FkbM" evidence="1">
    <location>
        <begin position="17"/>
        <end position="181"/>
    </location>
</feature>
<organism evidence="2">
    <name type="scientific">mine drainage metagenome</name>
    <dbReference type="NCBI Taxonomy" id="410659"/>
    <lineage>
        <taxon>unclassified sequences</taxon>
        <taxon>metagenomes</taxon>
        <taxon>ecological metagenomes</taxon>
    </lineage>
</organism>
<dbReference type="AlphaFoldDB" id="A0A1J5P6I6"/>
<gene>
    <name evidence="2" type="ORF">GALL_554210</name>
</gene>
<dbReference type="GO" id="GO:0005789">
    <property type="term" value="C:endoplasmic reticulum membrane"/>
    <property type="evidence" value="ECO:0007669"/>
    <property type="project" value="TreeGrafter"/>
</dbReference>
<dbReference type="Gene3D" id="3.40.50.150">
    <property type="entry name" value="Vaccinia Virus protein VP39"/>
    <property type="match status" value="1"/>
</dbReference>
<dbReference type="GO" id="GO:0031902">
    <property type="term" value="C:late endosome membrane"/>
    <property type="evidence" value="ECO:0007669"/>
    <property type="project" value="TreeGrafter"/>
</dbReference>
<dbReference type="SUPFAM" id="SSF53335">
    <property type="entry name" value="S-adenosyl-L-methionine-dependent methyltransferases"/>
    <property type="match status" value="1"/>
</dbReference>
<accession>A0A1J5P6I6</accession>
<evidence type="ECO:0000313" key="2">
    <source>
        <dbReference type="EMBL" id="OIQ63044.1"/>
    </source>
</evidence>
<dbReference type="GO" id="GO:0006888">
    <property type="term" value="P:endoplasmic reticulum to Golgi vesicle-mediated transport"/>
    <property type="evidence" value="ECO:0007669"/>
    <property type="project" value="TreeGrafter"/>
</dbReference>
<comment type="caution">
    <text evidence="2">The sequence shown here is derived from an EMBL/GenBank/DDBJ whole genome shotgun (WGS) entry which is preliminary data.</text>
</comment>
<dbReference type="EMBL" id="MLJW01009362">
    <property type="protein sequence ID" value="OIQ63044.1"/>
    <property type="molecule type" value="Genomic_DNA"/>
</dbReference>
<proteinExistence type="predicted"/>
<dbReference type="GO" id="GO:0005794">
    <property type="term" value="C:Golgi apparatus"/>
    <property type="evidence" value="ECO:0007669"/>
    <property type="project" value="TreeGrafter"/>
</dbReference>